<comment type="subcellular location">
    <subcellularLocation>
        <location evidence="2">Nucleus</location>
    </subcellularLocation>
</comment>
<evidence type="ECO:0000313" key="15">
    <source>
        <dbReference type="Ensembl" id="ENSCSRP00000026720.1"/>
    </source>
</evidence>
<keyword evidence="8" id="KW-0805">Transcription regulation</keyword>
<reference evidence="15" key="1">
    <citation type="submission" date="2025-08" db="UniProtKB">
        <authorList>
            <consortium name="Ensembl"/>
        </authorList>
    </citation>
    <scope>IDENTIFICATION</scope>
</reference>
<dbReference type="PANTHER" id="PTHR16515:SF60">
    <property type="entry name" value="ZINC FINGER PROTEIN 436"/>
    <property type="match status" value="1"/>
</dbReference>
<evidence type="ECO:0000256" key="6">
    <source>
        <dbReference type="ARBA" id="ARBA00022771"/>
    </source>
</evidence>
<sequence length="244" mass="26189">MGQGYPSWGGPLPTRQPPAPGGTQRRNRVWPAATPGCSLWVPGGGARTWLPLGSSAGAPGPGFPANGACPSLPAVRLAESRCPGAWRRLAVERDPEQGSPVPGTGGGCARCPGARSPRGRPPAPLPEARQYICFVCSKRFKRATDLKEHLRVHTGERPFACGVCGKRFTQSSALSTHQRIHTGERPFRCPACPKRFNNASNFAKHRRLHSGERPHRCALCGKSFQDSRWHVGAGGEAVAWHWGG</sequence>
<feature type="domain" description="C2H2-type" evidence="14">
    <location>
        <begin position="159"/>
        <end position="186"/>
    </location>
</feature>
<accession>A0A8C3TDA7</accession>
<feature type="region of interest" description="Disordered" evidence="13">
    <location>
        <begin position="1"/>
        <end position="29"/>
    </location>
</feature>
<organism evidence="15 16">
    <name type="scientific">Chelydra serpentina</name>
    <name type="common">Snapping turtle</name>
    <name type="synonym">Testudo serpentina</name>
    <dbReference type="NCBI Taxonomy" id="8475"/>
    <lineage>
        <taxon>Eukaryota</taxon>
        <taxon>Metazoa</taxon>
        <taxon>Chordata</taxon>
        <taxon>Craniata</taxon>
        <taxon>Vertebrata</taxon>
        <taxon>Euteleostomi</taxon>
        <taxon>Archelosauria</taxon>
        <taxon>Testudinata</taxon>
        <taxon>Testudines</taxon>
        <taxon>Cryptodira</taxon>
        <taxon>Durocryptodira</taxon>
        <taxon>Americhelydia</taxon>
        <taxon>Chelydroidea</taxon>
        <taxon>Chelydridae</taxon>
        <taxon>Chelydra</taxon>
    </lineage>
</organism>
<evidence type="ECO:0000313" key="16">
    <source>
        <dbReference type="Proteomes" id="UP000694403"/>
    </source>
</evidence>
<evidence type="ECO:0000256" key="5">
    <source>
        <dbReference type="ARBA" id="ARBA00022737"/>
    </source>
</evidence>
<keyword evidence="5" id="KW-0677">Repeat</keyword>
<dbReference type="Proteomes" id="UP000694403">
    <property type="component" value="Unplaced"/>
</dbReference>
<dbReference type="SUPFAM" id="SSF57667">
    <property type="entry name" value="beta-beta-alpha zinc fingers"/>
    <property type="match status" value="2"/>
</dbReference>
<evidence type="ECO:0000256" key="4">
    <source>
        <dbReference type="ARBA" id="ARBA00022723"/>
    </source>
</evidence>
<dbReference type="FunFam" id="3.30.160.60:FF:002716">
    <property type="entry name" value="Zinc finger protein 212"/>
    <property type="match status" value="1"/>
</dbReference>
<evidence type="ECO:0000256" key="11">
    <source>
        <dbReference type="ARBA" id="ARBA00023242"/>
    </source>
</evidence>
<keyword evidence="9" id="KW-0238">DNA-binding</keyword>
<dbReference type="PROSITE" id="PS00028">
    <property type="entry name" value="ZINC_FINGER_C2H2_1"/>
    <property type="match status" value="3"/>
</dbReference>
<dbReference type="GO" id="GO:0010468">
    <property type="term" value="P:regulation of gene expression"/>
    <property type="evidence" value="ECO:0007669"/>
    <property type="project" value="TreeGrafter"/>
</dbReference>
<dbReference type="PANTHER" id="PTHR16515">
    <property type="entry name" value="PR DOMAIN ZINC FINGER PROTEIN"/>
    <property type="match status" value="1"/>
</dbReference>
<evidence type="ECO:0000256" key="1">
    <source>
        <dbReference type="ARBA" id="ARBA00003767"/>
    </source>
</evidence>
<comment type="similarity">
    <text evidence="3">Belongs to the krueppel C2H2-type zinc-finger protein family.</text>
</comment>
<reference evidence="15" key="2">
    <citation type="submission" date="2025-09" db="UniProtKB">
        <authorList>
            <consortium name="Ensembl"/>
        </authorList>
    </citation>
    <scope>IDENTIFICATION</scope>
</reference>
<dbReference type="AlphaFoldDB" id="A0A8C3TDA7"/>
<proteinExistence type="inferred from homology"/>
<evidence type="ECO:0000259" key="14">
    <source>
        <dbReference type="PROSITE" id="PS50157"/>
    </source>
</evidence>
<evidence type="ECO:0000256" key="7">
    <source>
        <dbReference type="ARBA" id="ARBA00022833"/>
    </source>
</evidence>
<evidence type="ECO:0000256" key="13">
    <source>
        <dbReference type="SAM" id="MobiDB-lite"/>
    </source>
</evidence>
<evidence type="ECO:0000256" key="10">
    <source>
        <dbReference type="ARBA" id="ARBA00023163"/>
    </source>
</evidence>
<keyword evidence="10" id="KW-0804">Transcription</keyword>
<dbReference type="PROSITE" id="PS50157">
    <property type="entry name" value="ZINC_FINGER_C2H2_2"/>
    <property type="match status" value="3"/>
</dbReference>
<dbReference type="GO" id="GO:0008270">
    <property type="term" value="F:zinc ion binding"/>
    <property type="evidence" value="ECO:0007669"/>
    <property type="project" value="UniProtKB-KW"/>
</dbReference>
<evidence type="ECO:0000256" key="12">
    <source>
        <dbReference type="PROSITE-ProRule" id="PRU00042"/>
    </source>
</evidence>
<dbReference type="Ensembl" id="ENSCSRT00000027835.1">
    <property type="protein sequence ID" value="ENSCSRP00000026720.1"/>
    <property type="gene ID" value="ENSCSRG00000019864.1"/>
</dbReference>
<evidence type="ECO:0000256" key="8">
    <source>
        <dbReference type="ARBA" id="ARBA00023015"/>
    </source>
</evidence>
<keyword evidence="7" id="KW-0862">Zinc</keyword>
<dbReference type="Gene3D" id="3.30.160.60">
    <property type="entry name" value="Classic Zinc Finger"/>
    <property type="match status" value="4"/>
</dbReference>
<dbReference type="SMART" id="SM00355">
    <property type="entry name" value="ZnF_C2H2"/>
    <property type="match status" value="3"/>
</dbReference>
<keyword evidence="11" id="KW-0539">Nucleus</keyword>
<feature type="domain" description="C2H2-type" evidence="14">
    <location>
        <begin position="131"/>
        <end position="158"/>
    </location>
</feature>
<dbReference type="InterPro" id="IPR050331">
    <property type="entry name" value="Zinc_finger"/>
</dbReference>
<dbReference type="InterPro" id="IPR036236">
    <property type="entry name" value="Znf_C2H2_sf"/>
</dbReference>
<evidence type="ECO:0000256" key="2">
    <source>
        <dbReference type="ARBA" id="ARBA00004123"/>
    </source>
</evidence>
<evidence type="ECO:0000256" key="9">
    <source>
        <dbReference type="ARBA" id="ARBA00023125"/>
    </source>
</evidence>
<keyword evidence="4" id="KW-0479">Metal-binding</keyword>
<dbReference type="GO" id="GO:0005634">
    <property type="term" value="C:nucleus"/>
    <property type="evidence" value="ECO:0007669"/>
    <property type="project" value="UniProtKB-SubCell"/>
</dbReference>
<evidence type="ECO:0000256" key="3">
    <source>
        <dbReference type="ARBA" id="ARBA00006991"/>
    </source>
</evidence>
<feature type="region of interest" description="Disordered" evidence="13">
    <location>
        <begin position="93"/>
        <end position="123"/>
    </location>
</feature>
<dbReference type="GO" id="GO:0003677">
    <property type="term" value="F:DNA binding"/>
    <property type="evidence" value="ECO:0007669"/>
    <property type="project" value="UniProtKB-KW"/>
</dbReference>
<dbReference type="Pfam" id="PF00096">
    <property type="entry name" value="zf-C2H2"/>
    <property type="match status" value="3"/>
</dbReference>
<name>A0A8C3TDA7_CHESE</name>
<keyword evidence="6 12" id="KW-0863">Zinc-finger</keyword>
<feature type="domain" description="C2H2-type" evidence="14">
    <location>
        <begin position="187"/>
        <end position="214"/>
    </location>
</feature>
<dbReference type="FunFam" id="3.30.160.60:FF:000585">
    <property type="entry name" value="zinc finger protein 784"/>
    <property type="match status" value="1"/>
</dbReference>
<keyword evidence="16" id="KW-1185">Reference proteome</keyword>
<dbReference type="FunFam" id="3.30.160.60:FF:000072">
    <property type="entry name" value="zinc finger protein 143 isoform X1"/>
    <property type="match status" value="1"/>
</dbReference>
<comment type="function">
    <text evidence="1">May be involved in transcriptional regulation.</text>
</comment>
<protein>
    <recommendedName>
        <fullName evidence="14">C2H2-type domain-containing protein</fullName>
    </recommendedName>
</protein>
<dbReference type="InterPro" id="IPR013087">
    <property type="entry name" value="Znf_C2H2_type"/>
</dbReference>